<feature type="compositionally biased region" description="Low complexity" evidence="1">
    <location>
        <begin position="1249"/>
        <end position="1262"/>
    </location>
</feature>
<dbReference type="Proteomes" id="UP001151699">
    <property type="component" value="Unassembled WGS sequence"/>
</dbReference>
<feature type="compositionally biased region" description="Low complexity" evidence="1">
    <location>
        <begin position="1022"/>
        <end position="1037"/>
    </location>
</feature>
<feature type="compositionally biased region" description="Basic and acidic residues" evidence="1">
    <location>
        <begin position="1194"/>
        <end position="1204"/>
    </location>
</feature>
<comment type="caution">
    <text evidence="2">The sequence shown here is derived from an EMBL/GenBank/DDBJ whole genome shotgun (WGS) entry which is preliminary data.</text>
</comment>
<feature type="region of interest" description="Disordered" evidence="1">
    <location>
        <begin position="1010"/>
        <end position="1040"/>
    </location>
</feature>
<feature type="compositionally biased region" description="Basic and acidic residues" evidence="1">
    <location>
        <begin position="750"/>
        <end position="764"/>
    </location>
</feature>
<feature type="region of interest" description="Disordered" evidence="1">
    <location>
        <begin position="563"/>
        <end position="644"/>
    </location>
</feature>
<feature type="region of interest" description="Disordered" evidence="1">
    <location>
        <begin position="1336"/>
        <end position="1369"/>
    </location>
</feature>
<feature type="compositionally biased region" description="Polar residues" evidence="1">
    <location>
        <begin position="620"/>
        <end position="630"/>
    </location>
</feature>
<feature type="compositionally biased region" description="Basic and acidic residues" evidence="1">
    <location>
        <begin position="1010"/>
        <end position="1020"/>
    </location>
</feature>
<feature type="region of interest" description="Disordered" evidence="1">
    <location>
        <begin position="1247"/>
        <end position="1305"/>
    </location>
</feature>
<feature type="region of interest" description="Disordered" evidence="1">
    <location>
        <begin position="1184"/>
        <end position="1216"/>
    </location>
</feature>
<gene>
    <name evidence="2" type="ORF">Bhyg_17292</name>
</gene>
<proteinExistence type="predicted"/>
<organism evidence="2 3">
    <name type="scientific">Pseudolycoriella hygida</name>
    <dbReference type="NCBI Taxonomy" id="35572"/>
    <lineage>
        <taxon>Eukaryota</taxon>
        <taxon>Metazoa</taxon>
        <taxon>Ecdysozoa</taxon>
        <taxon>Arthropoda</taxon>
        <taxon>Hexapoda</taxon>
        <taxon>Insecta</taxon>
        <taxon>Pterygota</taxon>
        <taxon>Neoptera</taxon>
        <taxon>Endopterygota</taxon>
        <taxon>Diptera</taxon>
        <taxon>Nematocera</taxon>
        <taxon>Sciaroidea</taxon>
        <taxon>Sciaridae</taxon>
        <taxon>Pseudolycoriella</taxon>
    </lineage>
</organism>
<feature type="region of interest" description="Disordered" evidence="1">
    <location>
        <begin position="1140"/>
        <end position="1166"/>
    </location>
</feature>
<sequence length="1423" mass="159056">MQSSIKHQNLSENCCSLEIPSKIREWDRTIPKANYVTLGSLRFGVKPIPRESSLYSTDEGSRNTDLSIDSSTNCDENCFQSADCCCIGASNNTGDGQTIYRKETRLPVANSNPVAKNRSLSSSTPRGTTRLVIENHNQARSTCCYPNSLKNPTVATGSSKKSNLPTQVHSKRTNNCENQAKGALVDDSCKNGERSTVRKNYFSENVNRNHTSLLLLSPSSSSPSSSFRRENSLILSSCGGVRSINSVSDSSSATLAQNSCNEINNCNQWNRNALNNPNHSINLTRKDTDLILQSNQDNVNDVWNVDSVGVSKLRTPSNLCKSNRQVPIIRKLTPKVKTKILSLNEGFECNVIAEQQHETKIAQLSVIKQNDNVRTNDGIDDDDDSHFILHSNSTADVGCLSSTTPYNDNSIVCDDDHASECLVKNAENRFVFVEEGDDRVLKRNVRSKYHWNELNNRLPDFGENILRKGLNSEGFVKEHNRCQYKKISPQGNRRFANCTGAASLVLLTNNRQYSGIYSNMEKRRNTLDRWQIFGRRLTSASGDKEKEKSKGSEKTERLRELTELLRGSRSPSNSNVPPPIPPPRKQKSIGSQNQDNSSTSSSIKDLSETQGLDIVITGRPSGSSDVTSTEKPNKPITILKSMRPNTSACQLESYVKSKNYQQDELSKSPPLAEKEDDLFTSLPKAESRTIVGAYTQKSIPFRSASFSQVDYSSGKYIRSDIGTCKASLKSNKEPSVIDNTNLTLPRKKDRNSPTKSEDETDKHVTNVNHPNKFYKTEVNLVFQPNRKLEFTDCRAESKFHRESLIEENENEVDESLDGLTIVKASEMVIESPSERGILMATPPQDEFLQTATTCLIPLPVYECTNRESEPNEQWINACDDDSTKLFEEVNVESDVINEIGWDVLQKTEIGDTKTTGEVNKDEEMKGNEESNSAMELNLIPTAIMHSEEITVISKEAIVESPSPSSPIVCEANEAVCHEIDEQPIIPVTIEHANEATENRDTKCEVVEVRKRHNNDEKATRQSDNLSNSSESVNSVAVGEDRRRIDKNKRRKGIYFQWPAVEKDKELDVEAWSHADSSSPILSGTILWDGSIDIGQGVTSHSKVDSREMESNFDNSTKVNEKSSKVLVDTDASNIFSAAFESTTPDSELSRPAWPKMPQKQNSDDRDDISVISAISDKQYHKISFLRQDSISDNETDRTPPHERTSQSQPNDQDLKRYLTRPLRGPYGQMLEAEMKKPAKLLYDEGFNRSESSSKLSDSGLQSFDEEGQRKTNRKKNSTHLPIPYHVRASSTPIQSDSYSKEVSHKRFPSYVDTSTVNELKKEQKKMSLDNLSKSQENFCKDPKKMSGTGDKLQKHSLDEGRLNSSSETGYKKKCLSDTNTIQATPQLLAELLKGSSERLVSEQLQSNQRVTLSSLPTAVLKCM</sequence>
<keyword evidence="3" id="KW-1185">Reference proteome</keyword>
<dbReference type="OrthoDB" id="4066896at2759"/>
<feature type="compositionally biased region" description="Polar residues" evidence="1">
    <location>
        <begin position="1288"/>
        <end position="1297"/>
    </location>
</feature>
<evidence type="ECO:0000256" key="1">
    <source>
        <dbReference type="SAM" id="MobiDB-lite"/>
    </source>
</evidence>
<accession>A0A9Q0MKP5</accession>
<feature type="compositionally biased region" description="Low complexity" evidence="1">
    <location>
        <begin position="588"/>
        <end position="602"/>
    </location>
</feature>
<reference evidence="2" key="1">
    <citation type="submission" date="2022-07" db="EMBL/GenBank/DDBJ databases">
        <authorList>
            <person name="Trinca V."/>
            <person name="Uliana J.V.C."/>
            <person name="Torres T.T."/>
            <person name="Ward R.J."/>
            <person name="Monesi N."/>
        </authorList>
    </citation>
    <scope>NUCLEOTIDE SEQUENCE</scope>
    <source>
        <strain evidence="2">HSMRA1968</strain>
        <tissue evidence="2">Whole embryos</tissue>
    </source>
</reference>
<name>A0A9Q0MKP5_9DIPT</name>
<evidence type="ECO:0000313" key="2">
    <source>
        <dbReference type="EMBL" id="KAJ6633321.1"/>
    </source>
</evidence>
<evidence type="ECO:0000313" key="3">
    <source>
        <dbReference type="Proteomes" id="UP001151699"/>
    </source>
</evidence>
<dbReference type="EMBL" id="WJQU01002113">
    <property type="protein sequence ID" value="KAJ6633321.1"/>
    <property type="molecule type" value="Genomic_DNA"/>
</dbReference>
<feature type="region of interest" description="Disordered" evidence="1">
    <location>
        <begin position="735"/>
        <end position="767"/>
    </location>
</feature>
<feature type="compositionally biased region" description="Basic and acidic residues" evidence="1">
    <location>
        <begin position="1351"/>
        <end position="1361"/>
    </location>
</feature>
<protein>
    <submittedName>
        <fullName evidence="2">Uncharacterized protein</fullName>
    </submittedName>
</protein>
<feature type="non-terminal residue" evidence="2">
    <location>
        <position position="1423"/>
    </location>
</feature>
<feature type="compositionally biased region" description="Low complexity" evidence="1">
    <location>
        <begin position="564"/>
        <end position="575"/>
    </location>
</feature>